<dbReference type="AlphaFoldDB" id="A0AAW6E185"/>
<name>A0AAW6E185_9FIRM</name>
<evidence type="ECO:0008006" key="3">
    <source>
        <dbReference type="Google" id="ProtNLM"/>
    </source>
</evidence>
<sequence length="111" mass="12858">MPLYLSIGMTAKEFWEGDCCLAVAFRKADEMTQKAKREKDNFNAWLTGLYVQEAIASCFSKDGKYPDRPHDIFKADKDPEKTYDDIMRENAEKFRKFAEAFNKERAANKGN</sequence>
<evidence type="ECO:0000313" key="1">
    <source>
        <dbReference type="EMBL" id="MDB8742857.1"/>
    </source>
</evidence>
<evidence type="ECO:0000313" key="2">
    <source>
        <dbReference type="Proteomes" id="UP001211421"/>
    </source>
</evidence>
<accession>A0AAW6E185</accession>
<comment type="caution">
    <text evidence="1">The sequence shown here is derived from an EMBL/GenBank/DDBJ whole genome shotgun (WGS) entry which is preliminary data.</text>
</comment>
<organism evidence="1 2">
    <name type="scientific">Ruminococcus bicirculans</name>
    <name type="common">ex Wegman et al. 2014</name>
    <dbReference type="NCBI Taxonomy" id="1160721"/>
    <lineage>
        <taxon>Bacteria</taxon>
        <taxon>Bacillati</taxon>
        <taxon>Bacillota</taxon>
        <taxon>Clostridia</taxon>
        <taxon>Eubacteriales</taxon>
        <taxon>Oscillospiraceae</taxon>
        <taxon>Ruminococcus</taxon>
    </lineage>
</organism>
<gene>
    <name evidence="1" type="ORF">PNV70_12370</name>
</gene>
<protein>
    <recommendedName>
        <fullName evidence="3">HEPN domain-containing protein</fullName>
    </recommendedName>
</protein>
<reference evidence="1" key="1">
    <citation type="submission" date="2023-01" db="EMBL/GenBank/DDBJ databases">
        <title>Human gut microbiome strain richness.</title>
        <authorList>
            <person name="Chen-Liaw A."/>
        </authorList>
    </citation>
    <scope>NUCLEOTIDE SEQUENCE</scope>
    <source>
        <strain evidence="1">D59st1_B8_D59t2_181005</strain>
    </source>
</reference>
<dbReference type="EMBL" id="JAQMLS010000009">
    <property type="protein sequence ID" value="MDB8742857.1"/>
    <property type="molecule type" value="Genomic_DNA"/>
</dbReference>
<proteinExistence type="predicted"/>
<dbReference type="Proteomes" id="UP001211421">
    <property type="component" value="Unassembled WGS sequence"/>
</dbReference>